<evidence type="ECO:0000313" key="2">
    <source>
        <dbReference type="EMBL" id="CAA9540249.1"/>
    </source>
</evidence>
<proteinExistence type="predicted"/>
<reference evidence="2" key="1">
    <citation type="submission" date="2020-02" db="EMBL/GenBank/DDBJ databases">
        <authorList>
            <person name="Meier V. D."/>
        </authorList>
    </citation>
    <scope>NUCLEOTIDE SEQUENCE</scope>
    <source>
        <strain evidence="2">AVDCRST_MAG73</strain>
    </source>
</reference>
<protein>
    <submittedName>
        <fullName evidence="2">Uncharacterized protein</fullName>
    </submittedName>
</protein>
<feature type="compositionally biased region" description="Basic and acidic residues" evidence="1">
    <location>
        <begin position="35"/>
        <end position="46"/>
    </location>
</feature>
<organism evidence="2">
    <name type="scientific">uncultured Thermomicrobiales bacterium</name>
    <dbReference type="NCBI Taxonomy" id="1645740"/>
    <lineage>
        <taxon>Bacteria</taxon>
        <taxon>Pseudomonadati</taxon>
        <taxon>Thermomicrobiota</taxon>
        <taxon>Thermomicrobia</taxon>
        <taxon>Thermomicrobiales</taxon>
        <taxon>environmental samples</taxon>
    </lineage>
</organism>
<dbReference type="EMBL" id="CADCWE010000114">
    <property type="protein sequence ID" value="CAA9540249.1"/>
    <property type="molecule type" value="Genomic_DNA"/>
</dbReference>
<sequence>MPVPEPAPSRVGQRGRIVAAGPGHGQAGRPRPGRRLVESADRDVANRRGGRTPTGHPTARRGAR</sequence>
<evidence type="ECO:0000256" key="1">
    <source>
        <dbReference type="SAM" id="MobiDB-lite"/>
    </source>
</evidence>
<feature type="region of interest" description="Disordered" evidence="1">
    <location>
        <begin position="1"/>
        <end position="64"/>
    </location>
</feature>
<dbReference type="AlphaFoldDB" id="A0A6J4U7H8"/>
<gene>
    <name evidence="2" type="ORF">AVDCRST_MAG73-1861</name>
</gene>
<name>A0A6J4U7H8_9BACT</name>
<accession>A0A6J4U7H8</accession>